<protein>
    <submittedName>
        <fullName evidence="1">Major facilitator superfamily domain-containing protein</fullName>
    </submittedName>
</protein>
<dbReference type="Proteomes" id="UP001055072">
    <property type="component" value="Unassembled WGS sequence"/>
</dbReference>
<comment type="caution">
    <text evidence="1">The sequence shown here is derived from an EMBL/GenBank/DDBJ whole genome shotgun (WGS) entry which is preliminary data.</text>
</comment>
<name>A0ACB8U9F7_9APHY</name>
<sequence>MSKENARPEGLLAMADAPAPEKQQVQEVQQDLSTIDVPKDFFFIPVPKHLRHDPENPAHFGMFLNIVFALATTFIVCNLYWCQPILIQLSQSFNVPYDRVSNVPTLLQGGYASGLLLIAPAGDLVRRRPLILLLIVTSTALTFGLAFTNSFVVFEVLSFLVGAASCTPQILVPLAADIAPPQRRASVVSIVISGLLFGILVARVVAGLVAEFVSWRIVFYLAIGLQGFTFAMLYPLMPDYPVRNTGLSYAGILWTMAKFAVTEPVLIQASLVSLASMACFTNFWVTLTFLLGGAPYFYSTLVIGLFGLVGMAGVLSAPLTGKLIDNLIPWLVTVIRTFGLLLFQAVQTGAGGIHVTAVVISCFGIDVLRQMQQVSLTTAVFELDPRARSRMNSIILVFIFAGQIMGTAVGTDVFTKFGWRPAAALSLAWTGFCLFVMLIRGPHCSRYTWLGYEGGLRLTKVPPQTQDAEKAHKVEMLDGNNKEEKGSLQETEGENQEDEKAHYKEVVGPDDGSEDSTSTRRDP</sequence>
<reference evidence="1" key="1">
    <citation type="journal article" date="2021" name="Environ. Microbiol.">
        <title>Gene family expansions and transcriptome signatures uncover fungal adaptations to wood decay.</title>
        <authorList>
            <person name="Hage H."/>
            <person name="Miyauchi S."/>
            <person name="Viragh M."/>
            <person name="Drula E."/>
            <person name="Min B."/>
            <person name="Chaduli D."/>
            <person name="Navarro D."/>
            <person name="Favel A."/>
            <person name="Norest M."/>
            <person name="Lesage-Meessen L."/>
            <person name="Balint B."/>
            <person name="Merenyi Z."/>
            <person name="de Eugenio L."/>
            <person name="Morin E."/>
            <person name="Martinez A.T."/>
            <person name="Baldrian P."/>
            <person name="Stursova M."/>
            <person name="Martinez M.J."/>
            <person name="Novotny C."/>
            <person name="Magnuson J.K."/>
            <person name="Spatafora J.W."/>
            <person name="Maurice S."/>
            <person name="Pangilinan J."/>
            <person name="Andreopoulos W."/>
            <person name="LaButti K."/>
            <person name="Hundley H."/>
            <person name="Na H."/>
            <person name="Kuo A."/>
            <person name="Barry K."/>
            <person name="Lipzen A."/>
            <person name="Henrissat B."/>
            <person name="Riley R."/>
            <person name="Ahrendt S."/>
            <person name="Nagy L.G."/>
            <person name="Grigoriev I.V."/>
            <person name="Martin F."/>
            <person name="Rosso M.N."/>
        </authorList>
    </citation>
    <scope>NUCLEOTIDE SEQUENCE</scope>
    <source>
        <strain evidence="1">CBS 384.51</strain>
    </source>
</reference>
<dbReference type="EMBL" id="MU274907">
    <property type="protein sequence ID" value="KAI0090875.1"/>
    <property type="molecule type" value="Genomic_DNA"/>
</dbReference>
<accession>A0ACB8U9F7</accession>
<evidence type="ECO:0000313" key="2">
    <source>
        <dbReference type="Proteomes" id="UP001055072"/>
    </source>
</evidence>
<evidence type="ECO:0000313" key="1">
    <source>
        <dbReference type="EMBL" id="KAI0090875.1"/>
    </source>
</evidence>
<proteinExistence type="predicted"/>
<keyword evidence="2" id="KW-1185">Reference proteome</keyword>
<organism evidence="1 2">
    <name type="scientific">Irpex rosettiformis</name>
    <dbReference type="NCBI Taxonomy" id="378272"/>
    <lineage>
        <taxon>Eukaryota</taxon>
        <taxon>Fungi</taxon>
        <taxon>Dikarya</taxon>
        <taxon>Basidiomycota</taxon>
        <taxon>Agaricomycotina</taxon>
        <taxon>Agaricomycetes</taxon>
        <taxon>Polyporales</taxon>
        <taxon>Irpicaceae</taxon>
        <taxon>Irpex</taxon>
    </lineage>
</organism>
<gene>
    <name evidence="1" type="ORF">BDY19DRAFT_938054</name>
</gene>